<sequence length="792" mass="87382">MATIEQPPAQRAAILRSRSARLADQAATAALYVTHPERFSVREPRARDVDLSALKETGSRPGFSHASAVAALAHAKSKQLEIEQTSAAAPSVPVYPAETPSQEGYQAAICALRGSRSVALSSPTPLDLKRENSTPGRLTDARREITVREKAIRAATGAFYNSRRRSDSAPIETSYSASGARDGFLDLDNALEASRIQHVANANARLFTASPPVARDVEEQKRKSVLQAAAVSMAREMYGIIESTDEGQVSAAIPAAQKGHARAQLQQTTNQAGIGLLQRAMSLQETAQKRAAEKLASMQDETVIYREYYGVEPQNTRPSLPLRKRRASIDSDTSTFDAERSNEIRHQMTSLRWRLDKVDDQRQKDRARLMEAARKNVDAVIQDMEMRAYAETGRPPPSIRKEQEEAALARAQHDMQDIDSRLAYKERVNLGAQTYVEMSDVEALARSRLQPTFDEINERAEAQRAKDVEQRLDEEEKLRHDAVEREREADTRAEEKRQREAVKHEMKVKEERSWPWKRKSKRSQGNDQPSVKHETAADQTWLTAGTAAEVTQQETVQTDTVMGDNEAFASGAAAESTRNESTSRSESKLKTWISKLGSRRTSAAAAAEAPVKAPVEASAEAFAAFTETAEAPAEISGEVERVPSEAEEVRPTSKDDARAAPLRSHPVTANDLTGTQGETVDQTQPEERRTGDAREVEQGSEAIGDKRSRLKSRFSKIMSMGSQESKTSGVIPHDNESQRVEHTAADELHHVQSLERDELRESAAEQGLPAPPAIGKRLSNGTGRESRFSEDL</sequence>
<evidence type="ECO:0000313" key="2">
    <source>
        <dbReference type="EMBL" id="KAA8644854.1"/>
    </source>
</evidence>
<dbReference type="STRING" id="1220188.A0A4S3J0E8"/>
<dbReference type="AlphaFoldDB" id="A0A4S3J0E8"/>
<gene>
    <name evidence="2" type="ORF">ATNIH1004_009063</name>
    <name evidence="3" type="ORF">EYZ11_012370</name>
</gene>
<name>A0A4S3J0E8_9EURO</name>
<proteinExistence type="predicted"/>
<evidence type="ECO:0000256" key="1">
    <source>
        <dbReference type="SAM" id="MobiDB-lite"/>
    </source>
</evidence>
<dbReference type="PANTHER" id="PTHR28298">
    <property type="entry name" value="EISOSOME PROTEIN 1"/>
    <property type="match status" value="1"/>
</dbReference>
<feature type="compositionally biased region" description="Basic and acidic residues" evidence="1">
    <location>
        <begin position="733"/>
        <end position="763"/>
    </location>
</feature>
<evidence type="ECO:0000313" key="3">
    <source>
        <dbReference type="EMBL" id="THC88189.1"/>
    </source>
</evidence>
<dbReference type="Proteomes" id="UP000324241">
    <property type="component" value="Unassembled WGS sequence"/>
</dbReference>
<dbReference type="InterPro" id="IPR024527">
    <property type="entry name" value="Eisosome1"/>
</dbReference>
<feature type="region of interest" description="Disordered" evidence="1">
    <location>
        <begin position="631"/>
        <end position="792"/>
    </location>
</feature>
<keyword evidence="4" id="KW-1185">Reference proteome</keyword>
<feature type="compositionally biased region" description="Basic and acidic residues" evidence="1">
    <location>
        <begin position="685"/>
        <end position="707"/>
    </location>
</feature>
<evidence type="ECO:0008006" key="6">
    <source>
        <dbReference type="Google" id="ProtNLM"/>
    </source>
</evidence>
<evidence type="ECO:0000313" key="4">
    <source>
        <dbReference type="Proteomes" id="UP000308092"/>
    </source>
</evidence>
<dbReference type="RefSeq" id="XP_033424215.1">
    <property type="nucleotide sequence ID" value="XM_033573663.1"/>
</dbReference>
<evidence type="ECO:0000313" key="5">
    <source>
        <dbReference type="Proteomes" id="UP000324241"/>
    </source>
</evidence>
<dbReference type="PANTHER" id="PTHR28298:SF1">
    <property type="entry name" value="EISOSOME PROTEIN 1"/>
    <property type="match status" value="1"/>
</dbReference>
<feature type="compositionally biased region" description="Basic and acidic residues" evidence="1">
    <location>
        <begin position="461"/>
        <end position="514"/>
    </location>
</feature>
<feature type="compositionally biased region" description="Basic and acidic residues" evidence="1">
    <location>
        <begin position="638"/>
        <end position="658"/>
    </location>
</feature>
<feature type="compositionally biased region" description="Basic and acidic residues" evidence="1">
    <location>
        <begin position="577"/>
        <end position="588"/>
    </location>
</feature>
<dbReference type="EMBL" id="QUQM01000006">
    <property type="protein sequence ID" value="KAA8644854.1"/>
    <property type="molecule type" value="Genomic_DNA"/>
</dbReference>
<dbReference type="GO" id="GO:0070941">
    <property type="term" value="P:eisosome assembly"/>
    <property type="evidence" value="ECO:0007669"/>
    <property type="project" value="TreeGrafter"/>
</dbReference>
<comment type="caution">
    <text evidence="3">The sequence shown here is derived from an EMBL/GenBank/DDBJ whole genome shotgun (WGS) entry which is preliminary data.</text>
</comment>
<dbReference type="GeneID" id="54331765"/>
<reference evidence="2 5" key="2">
    <citation type="submission" date="2019-08" db="EMBL/GenBank/DDBJ databases">
        <title>The genome sequence of a newly discovered highly antifungal drug resistant Aspergillus species, Aspergillus tanneri NIH 1004.</title>
        <authorList>
            <person name="Mounaud S."/>
            <person name="Singh I."/>
            <person name="Joardar V."/>
            <person name="Pakala S."/>
            <person name="Pakala S."/>
            <person name="Venepally P."/>
            <person name="Chung J.K."/>
            <person name="Losada L."/>
            <person name="Nierman W.C."/>
        </authorList>
    </citation>
    <scope>NUCLEOTIDE SEQUENCE [LARGE SCALE GENOMIC DNA]</scope>
    <source>
        <strain evidence="2 5">NIH1004</strain>
    </source>
</reference>
<reference evidence="3 4" key="1">
    <citation type="submission" date="2019-03" db="EMBL/GenBank/DDBJ databases">
        <title>The genome sequence of a newly discovered highly antifungal drug resistant Aspergillus species, Aspergillus tanneri NIH 1004.</title>
        <authorList>
            <person name="Mounaud S."/>
            <person name="Singh I."/>
            <person name="Joardar V."/>
            <person name="Pakala S."/>
            <person name="Pakala S."/>
            <person name="Venepally P."/>
            <person name="Hoover J."/>
            <person name="Nierman W."/>
            <person name="Chung J."/>
            <person name="Losada L."/>
        </authorList>
    </citation>
    <scope>NUCLEOTIDE SEQUENCE [LARGE SCALE GENOMIC DNA]</scope>
    <source>
        <strain evidence="3 4">NIH1004</strain>
    </source>
</reference>
<feature type="region of interest" description="Disordered" evidence="1">
    <location>
        <begin position="461"/>
        <end position="588"/>
    </location>
</feature>
<dbReference type="Pfam" id="PF12757">
    <property type="entry name" value="Eisosome1"/>
    <property type="match status" value="1"/>
</dbReference>
<dbReference type="Proteomes" id="UP000308092">
    <property type="component" value="Unassembled WGS sequence"/>
</dbReference>
<organism evidence="3 4">
    <name type="scientific">Aspergillus tanneri</name>
    <dbReference type="NCBI Taxonomy" id="1220188"/>
    <lineage>
        <taxon>Eukaryota</taxon>
        <taxon>Fungi</taxon>
        <taxon>Dikarya</taxon>
        <taxon>Ascomycota</taxon>
        <taxon>Pezizomycotina</taxon>
        <taxon>Eurotiomycetes</taxon>
        <taxon>Eurotiomycetidae</taxon>
        <taxon>Eurotiales</taxon>
        <taxon>Aspergillaceae</taxon>
        <taxon>Aspergillus</taxon>
        <taxon>Aspergillus subgen. Circumdati</taxon>
    </lineage>
</organism>
<protein>
    <recommendedName>
        <fullName evidence="6">Eisosome protein 1</fullName>
    </recommendedName>
</protein>
<feature type="compositionally biased region" description="Polar residues" evidence="1">
    <location>
        <begin position="670"/>
        <end position="683"/>
    </location>
</feature>
<feature type="compositionally biased region" description="Low complexity" evidence="1">
    <location>
        <begin position="546"/>
        <end position="561"/>
    </location>
</feature>
<accession>A0A4S3J0E8</accession>
<dbReference type="VEuPathDB" id="FungiDB:EYZ11_012370"/>
<dbReference type="OrthoDB" id="4070583at2759"/>
<dbReference type="EMBL" id="SOSA01000914">
    <property type="protein sequence ID" value="THC88189.1"/>
    <property type="molecule type" value="Genomic_DNA"/>
</dbReference>